<keyword evidence="4" id="KW-1185">Reference proteome</keyword>
<reference evidence="4" key="1">
    <citation type="journal article" date="2019" name="Int. J. Syst. Evol. Microbiol.">
        <title>The Global Catalogue of Microorganisms (GCM) 10K type strain sequencing project: providing services to taxonomists for standard genome sequencing and annotation.</title>
        <authorList>
            <consortium name="The Broad Institute Genomics Platform"/>
            <consortium name="The Broad Institute Genome Sequencing Center for Infectious Disease"/>
            <person name="Wu L."/>
            <person name="Ma J."/>
        </authorList>
    </citation>
    <scope>NUCLEOTIDE SEQUENCE [LARGE SCALE GENOMIC DNA]</scope>
    <source>
        <strain evidence="4">JCM 9373</strain>
    </source>
</reference>
<name>A0ABP6N0I5_9ACTN</name>
<dbReference type="InterPro" id="IPR016032">
    <property type="entry name" value="Sig_transdc_resp-reg_C-effctor"/>
</dbReference>
<dbReference type="Gene3D" id="3.30.450.40">
    <property type="match status" value="1"/>
</dbReference>
<keyword evidence="1" id="KW-0238">DNA-binding</keyword>
<dbReference type="EMBL" id="BAAAUT010000016">
    <property type="protein sequence ID" value="GAA3132581.1"/>
    <property type="molecule type" value="Genomic_DNA"/>
</dbReference>
<evidence type="ECO:0000259" key="2">
    <source>
        <dbReference type="SMART" id="SM00862"/>
    </source>
</evidence>
<protein>
    <submittedName>
        <fullName evidence="3">GAF domain-containing protein</fullName>
    </submittedName>
</protein>
<dbReference type="SMART" id="SM00862">
    <property type="entry name" value="Trans_reg_C"/>
    <property type="match status" value="1"/>
</dbReference>
<feature type="domain" description="OmpR/PhoB-type" evidence="2">
    <location>
        <begin position="322"/>
        <end position="386"/>
    </location>
</feature>
<gene>
    <name evidence="3" type="ORF">GCM10010466_23980</name>
</gene>
<proteinExistence type="predicted"/>
<dbReference type="Proteomes" id="UP001500320">
    <property type="component" value="Unassembled WGS sequence"/>
</dbReference>
<dbReference type="SUPFAM" id="SSF46894">
    <property type="entry name" value="C-terminal effector domain of the bipartite response regulators"/>
    <property type="match status" value="1"/>
</dbReference>
<dbReference type="RefSeq" id="WP_344858791.1">
    <property type="nucleotide sequence ID" value="NZ_BAAAUT010000016.1"/>
</dbReference>
<evidence type="ECO:0000313" key="4">
    <source>
        <dbReference type="Proteomes" id="UP001500320"/>
    </source>
</evidence>
<accession>A0ABP6N0I5</accession>
<dbReference type="InterPro" id="IPR029016">
    <property type="entry name" value="GAF-like_dom_sf"/>
</dbReference>
<evidence type="ECO:0000313" key="3">
    <source>
        <dbReference type="EMBL" id="GAA3132581.1"/>
    </source>
</evidence>
<dbReference type="InterPro" id="IPR001867">
    <property type="entry name" value="OmpR/PhoB-type_DNA-bd"/>
</dbReference>
<dbReference type="Pfam" id="PF01590">
    <property type="entry name" value="GAF"/>
    <property type="match status" value="1"/>
</dbReference>
<organism evidence="3 4">
    <name type="scientific">Planomonospora alba</name>
    <dbReference type="NCBI Taxonomy" id="161354"/>
    <lineage>
        <taxon>Bacteria</taxon>
        <taxon>Bacillati</taxon>
        <taxon>Actinomycetota</taxon>
        <taxon>Actinomycetes</taxon>
        <taxon>Streptosporangiales</taxon>
        <taxon>Streptosporangiaceae</taxon>
        <taxon>Planomonospora</taxon>
    </lineage>
</organism>
<sequence length="493" mass="53006">MAGGHLGSAPVPDLDAYSARLRRLHETTPVGELPASDVPRRLIASSWRRSLDAGVDPDTEAAPAAFAREDLRDVRAAHPLDALLPLVTGTLLKTVTEIGCILLATDAQGRVLWRDGDHRTMARADGVGLADGFHWGEQAVGTNGIGTALAVRAPVHVRAAEHLLRVLHPWSCASAPITDPDGGAVLGCVDVSGVADSLHPAVVALVEATARLVEGRLTLRMREDDERFRARHESRLRALHGEPGALVTGTGRILWPERARQQWGVRIGPPGSGGEVTLADGRRGVLEPLDGGFLLRLPGGRRAPLLTLAFLGAETPTARLDGLHVPLSLRHAEILALLALNPKGLTADQLSFHLYGDEGNPVTIRAEIHRLRTQLGPVVAAKPYRLTCPVEADFIDLKHLLVTGDAARVARAYTGPLLPRSEAPAVRAEREELEGQVRARILSRGGPEDLWAYAGTEYGRNDVHVLQRLVAMLMPDDPRAVTARMRLATLDRA</sequence>
<comment type="caution">
    <text evidence="3">The sequence shown here is derived from an EMBL/GenBank/DDBJ whole genome shotgun (WGS) entry which is preliminary data.</text>
</comment>
<dbReference type="InterPro" id="IPR003018">
    <property type="entry name" value="GAF"/>
</dbReference>
<evidence type="ECO:0000256" key="1">
    <source>
        <dbReference type="ARBA" id="ARBA00023125"/>
    </source>
</evidence>